<reference evidence="2 3" key="1">
    <citation type="journal article" date="2023" name="G3 (Bethesda)">
        <title>A chromosome-length genome assembly and annotation of blackberry (Rubus argutus, cv. 'Hillquist').</title>
        <authorList>
            <person name="Bruna T."/>
            <person name="Aryal R."/>
            <person name="Dudchenko O."/>
            <person name="Sargent D.J."/>
            <person name="Mead D."/>
            <person name="Buti M."/>
            <person name="Cavallini A."/>
            <person name="Hytonen T."/>
            <person name="Andres J."/>
            <person name="Pham M."/>
            <person name="Weisz D."/>
            <person name="Mascagni F."/>
            <person name="Usai G."/>
            <person name="Natali L."/>
            <person name="Bassil N."/>
            <person name="Fernandez G.E."/>
            <person name="Lomsadze A."/>
            <person name="Armour M."/>
            <person name="Olukolu B."/>
            <person name="Poorten T."/>
            <person name="Britton C."/>
            <person name="Davik J."/>
            <person name="Ashrafi H."/>
            <person name="Aiden E.L."/>
            <person name="Borodovsky M."/>
            <person name="Worthington M."/>
        </authorList>
    </citation>
    <scope>NUCLEOTIDE SEQUENCE [LARGE SCALE GENOMIC DNA]</scope>
    <source>
        <strain evidence="2">PI 553951</strain>
    </source>
</reference>
<comment type="caution">
    <text evidence="2">The sequence shown here is derived from an EMBL/GenBank/DDBJ whole genome shotgun (WGS) entry which is preliminary data.</text>
</comment>
<name>A0AAW1YLL0_RUBAR</name>
<evidence type="ECO:0000313" key="2">
    <source>
        <dbReference type="EMBL" id="KAK9949360.1"/>
    </source>
</evidence>
<protein>
    <submittedName>
        <fullName evidence="2">Uncharacterized protein</fullName>
    </submittedName>
</protein>
<keyword evidence="3" id="KW-1185">Reference proteome</keyword>
<gene>
    <name evidence="2" type="ORF">M0R45_004887</name>
</gene>
<organism evidence="2 3">
    <name type="scientific">Rubus argutus</name>
    <name type="common">Southern blackberry</name>
    <dbReference type="NCBI Taxonomy" id="59490"/>
    <lineage>
        <taxon>Eukaryota</taxon>
        <taxon>Viridiplantae</taxon>
        <taxon>Streptophyta</taxon>
        <taxon>Embryophyta</taxon>
        <taxon>Tracheophyta</taxon>
        <taxon>Spermatophyta</taxon>
        <taxon>Magnoliopsida</taxon>
        <taxon>eudicotyledons</taxon>
        <taxon>Gunneridae</taxon>
        <taxon>Pentapetalae</taxon>
        <taxon>rosids</taxon>
        <taxon>fabids</taxon>
        <taxon>Rosales</taxon>
        <taxon>Rosaceae</taxon>
        <taxon>Rosoideae</taxon>
        <taxon>Rosoideae incertae sedis</taxon>
        <taxon>Rubus</taxon>
    </lineage>
</organism>
<proteinExistence type="predicted"/>
<feature type="region of interest" description="Disordered" evidence="1">
    <location>
        <begin position="1"/>
        <end position="31"/>
    </location>
</feature>
<sequence length="102" mass="11186">MLKPPLLSNRTRRAHLTSTQASHESRHPARCPCSSSPAVALTIKSRIPLPSTRVFNLDTHPSGSLCSHSPTAPIDLLLYPLFMGSDFGPKITIKIVESLREE</sequence>
<dbReference type="EMBL" id="JBEDUW010000001">
    <property type="protein sequence ID" value="KAK9949360.1"/>
    <property type="molecule type" value="Genomic_DNA"/>
</dbReference>
<dbReference type="AlphaFoldDB" id="A0AAW1YLL0"/>
<accession>A0AAW1YLL0</accession>
<evidence type="ECO:0000313" key="3">
    <source>
        <dbReference type="Proteomes" id="UP001457282"/>
    </source>
</evidence>
<evidence type="ECO:0000256" key="1">
    <source>
        <dbReference type="SAM" id="MobiDB-lite"/>
    </source>
</evidence>
<dbReference type="Proteomes" id="UP001457282">
    <property type="component" value="Unassembled WGS sequence"/>
</dbReference>